<dbReference type="Proteomes" id="UP000230056">
    <property type="component" value="Chromosome"/>
</dbReference>
<dbReference type="SUPFAM" id="SSF53300">
    <property type="entry name" value="vWA-like"/>
    <property type="match status" value="1"/>
</dbReference>
<evidence type="ECO:0008006" key="3">
    <source>
        <dbReference type="Google" id="ProtNLM"/>
    </source>
</evidence>
<evidence type="ECO:0000313" key="2">
    <source>
        <dbReference type="Proteomes" id="UP000230056"/>
    </source>
</evidence>
<dbReference type="Gene3D" id="3.40.50.410">
    <property type="entry name" value="von Willebrand factor, type A domain"/>
    <property type="match status" value="1"/>
</dbReference>
<dbReference type="RefSeq" id="WP_100024915.1">
    <property type="nucleotide sequence ID" value="NZ_CP024699.1"/>
</dbReference>
<accession>A0A2D3NVP0</accession>
<dbReference type="AlphaFoldDB" id="A0A2D3NVP0"/>
<gene>
    <name evidence="1" type="ORF">CTM72_06825</name>
</gene>
<reference evidence="1 2" key="1">
    <citation type="submission" date="2017-11" db="EMBL/GenBank/DDBJ databases">
        <title>Genome sequencing of Fusobacterium periodonticum KCOM 1261.</title>
        <authorList>
            <person name="Kook J.-K."/>
            <person name="Park S.-N."/>
            <person name="Lim Y.K."/>
        </authorList>
    </citation>
    <scope>NUCLEOTIDE SEQUENCE [LARGE SCALE GENOMIC DNA]</scope>
    <source>
        <strain evidence="1 2">KCOM 1261</strain>
    </source>
</reference>
<name>A0A2D3NVP0_9FUSO</name>
<evidence type="ECO:0000313" key="1">
    <source>
        <dbReference type="EMBL" id="ATV59468.1"/>
    </source>
</evidence>
<sequence length="146" mass="17052">MKNNEKVFLLIDTSGSMIENEKPSILMYIYRPFKTIIGDRLLAYSWGDEIKEVSKVSELRMQGKINNETTEKFLNNLEENSHLVIMSDGSFETDIFKKLEKKVNIYFVGIGSDVDKKILEYTFGKNNYFEAYDILNLANWLKREIS</sequence>
<protein>
    <recommendedName>
        <fullName evidence="3">VWFA domain-containing protein</fullName>
    </recommendedName>
</protein>
<dbReference type="EMBL" id="CP024699">
    <property type="protein sequence ID" value="ATV59468.1"/>
    <property type="molecule type" value="Genomic_DNA"/>
</dbReference>
<proteinExistence type="predicted"/>
<organism evidence="1 2">
    <name type="scientific">Fusobacterium pseudoperiodonticum</name>
    <dbReference type="NCBI Taxonomy" id="2663009"/>
    <lineage>
        <taxon>Bacteria</taxon>
        <taxon>Fusobacteriati</taxon>
        <taxon>Fusobacteriota</taxon>
        <taxon>Fusobacteriia</taxon>
        <taxon>Fusobacteriales</taxon>
        <taxon>Fusobacteriaceae</taxon>
        <taxon>Fusobacterium</taxon>
    </lineage>
</organism>
<dbReference type="InterPro" id="IPR036465">
    <property type="entry name" value="vWFA_dom_sf"/>
</dbReference>